<sequence length="311" mass="32666">MAVQQGTPQDDVLVGNSADDPNVVYGLGGNDRLYGTGGVDSLYGGDGNDRLDGRGADYGGFTLNDYLEGGRGDDLYFVRENQDYIYELDDEGVDSVLSFSLYYSLGGNIENLSLAGGARWGYGNDLDNIINGNSSENYIAAGGGADAFSGADGADLIRGGTGNDWIRGGTGADFLAGEEGADKFAYYTVTESLVGDRDIITDFTGLASGTPASERDRIDLHRIDADSSTAADDAFRFLGTAAFTGRAGELRIVAETLEVVDPNPDWFWPTEPIVYTTAGYIVEGDVTGDGMADFQLAVATGGVLLAGDFSL</sequence>
<dbReference type="GO" id="GO:0005576">
    <property type="term" value="C:extracellular region"/>
    <property type="evidence" value="ECO:0007669"/>
    <property type="project" value="UniProtKB-SubCell"/>
</dbReference>
<dbReference type="InterPro" id="IPR001343">
    <property type="entry name" value="Hemolysn_Ca-bd"/>
</dbReference>
<dbReference type="PROSITE" id="PS00330">
    <property type="entry name" value="HEMOLYSIN_CALCIUM"/>
    <property type="match status" value="2"/>
</dbReference>
<evidence type="ECO:0000313" key="4">
    <source>
        <dbReference type="Proteomes" id="UP000286997"/>
    </source>
</evidence>
<proteinExistence type="predicted"/>
<dbReference type="PANTHER" id="PTHR38340">
    <property type="entry name" value="S-LAYER PROTEIN"/>
    <property type="match status" value="1"/>
</dbReference>
<dbReference type="PRINTS" id="PR00313">
    <property type="entry name" value="CABNDNGRPT"/>
</dbReference>
<dbReference type="Pfam" id="PF00353">
    <property type="entry name" value="HemolysinCabind"/>
    <property type="match status" value="3"/>
</dbReference>
<dbReference type="PANTHER" id="PTHR38340:SF1">
    <property type="entry name" value="S-LAYER PROTEIN"/>
    <property type="match status" value="1"/>
</dbReference>
<dbReference type="AlphaFoldDB" id="A0A3S3UDY6"/>
<dbReference type="OrthoDB" id="7992885at2"/>
<comment type="caution">
    <text evidence="3">The sequence shown here is derived from an EMBL/GenBank/DDBJ whole genome shotgun (WGS) entry which is preliminary data.</text>
</comment>
<dbReference type="InterPro" id="IPR018511">
    <property type="entry name" value="Hemolysin-typ_Ca-bd_CS"/>
</dbReference>
<comment type="subcellular location">
    <subcellularLocation>
        <location evidence="1">Secreted</location>
    </subcellularLocation>
</comment>
<accession>A0A3S3UDY6</accession>
<keyword evidence="4" id="KW-1185">Reference proteome</keyword>
<reference evidence="3 4" key="1">
    <citation type="submission" date="2019-01" db="EMBL/GenBank/DDBJ databases">
        <authorList>
            <person name="Chen W.-M."/>
        </authorList>
    </citation>
    <scope>NUCLEOTIDE SEQUENCE [LARGE SCALE GENOMIC DNA]</scope>
    <source>
        <strain evidence="3 4">TER-1</strain>
    </source>
</reference>
<dbReference type="GO" id="GO:0005509">
    <property type="term" value="F:calcium ion binding"/>
    <property type="evidence" value="ECO:0007669"/>
    <property type="project" value="InterPro"/>
</dbReference>
<dbReference type="Gene3D" id="2.150.10.10">
    <property type="entry name" value="Serralysin-like metalloprotease, C-terminal"/>
    <property type="match status" value="2"/>
</dbReference>
<gene>
    <name evidence="3" type="ORF">EOE48_01860</name>
</gene>
<evidence type="ECO:0000256" key="2">
    <source>
        <dbReference type="ARBA" id="ARBA00022525"/>
    </source>
</evidence>
<dbReference type="InterPro" id="IPR011049">
    <property type="entry name" value="Serralysin-like_metalloprot_C"/>
</dbReference>
<dbReference type="EMBL" id="SACP01000001">
    <property type="protein sequence ID" value="RVU21817.1"/>
    <property type="molecule type" value="Genomic_DNA"/>
</dbReference>
<dbReference type="RefSeq" id="WP_127727060.1">
    <property type="nucleotide sequence ID" value="NZ_SACP01000001.1"/>
</dbReference>
<dbReference type="Proteomes" id="UP000286997">
    <property type="component" value="Unassembled WGS sequence"/>
</dbReference>
<evidence type="ECO:0000313" key="3">
    <source>
        <dbReference type="EMBL" id="RVU21817.1"/>
    </source>
</evidence>
<dbReference type="InterPro" id="IPR050557">
    <property type="entry name" value="RTX_toxin/Mannuronan_C5-epim"/>
</dbReference>
<dbReference type="SUPFAM" id="SSF51120">
    <property type="entry name" value="beta-Roll"/>
    <property type="match status" value="1"/>
</dbReference>
<organism evidence="3 4">
    <name type="scientific">Methylobacterium oryzihabitans</name>
    <dbReference type="NCBI Taxonomy" id="2499852"/>
    <lineage>
        <taxon>Bacteria</taxon>
        <taxon>Pseudomonadati</taxon>
        <taxon>Pseudomonadota</taxon>
        <taxon>Alphaproteobacteria</taxon>
        <taxon>Hyphomicrobiales</taxon>
        <taxon>Methylobacteriaceae</taxon>
        <taxon>Methylobacterium</taxon>
    </lineage>
</organism>
<evidence type="ECO:0000256" key="1">
    <source>
        <dbReference type="ARBA" id="ARBA00004613"/>
    </source>
</evidence>
<protein>
    <submittedName>
        <fullName evidence="3">Calcium-binding protein</fullName>
    </submittedName>
</protein>
<name>A0A3S3UDY6_9HYPH</name>
<keyword evidence="2" id="KW-0964">Secreted</keyword>